<feature type="compositionally biased region" description="Low complexity" evidence="1">
    <location>
        <begin position="9"/>
        <end position="27"/>
    </location>
</feature>
<feature type="region of interest" description="Disordered" evidence="1">
    <location>
        <begin position="96"/>
        <end position="123"/>
    </location>
</feature>
<comment type="caution">
    <text evidence="2">The sequence shown here is derived from an EMBL/GenBank/DDBJ whole genome shotgun (WGS) entry which is preliminary data.</text>
</comment>
<reference evidence="2" key="1">
    <citation type="submission" date="2022-03" db="EMBL/GenBank/DDBJ databases">
        <authorList>
            <person name="Sayadi A."/>
        </authorList>
    </citation>
    <scope>NUCLEOTIDE SEQUENCE</scope>
</reference>
<evidence type="ECO:0000313" key="3">
    <source>
        <dbReference type="Proteomes" id="UP001152888"/>
    </source>
</evidence>
<keyword evidence="3" id="KW-1185">Reference proteome</keyword>
<feature type="region of interest" description="Disordered" evidence="1">
    <location>
        <begin position="532"/>
        <end position="552"/>
    </location>
</feature>
<accession>A0A9P0MB08</accession>
<proteinExistence type="predicted"/>
<feature type="region of interest" description="Disordered" evidence="1">
    <location>
        <begin position="1"/>
        <end position="58"/>
    </location>
</feature>
<name>A0A9P0MB08_ACAOB</name>
<sequence length="563" mass="62511">MGNKLIGNESSESTEPSEPSAEVSSSAQKPYKPRFHTAAKEFFEKETEDEPPVASGRHPASEMLSQHINEIINKNNSIVNSGTMKRCNDDCNSETAYQNSFTEPKSPPDEPLNLSKSRKRSMSEVTEPVIHKSLIKELLLKNLSSSDMQCPYCKMIFRTVTELDIHKYRNCKGKPSGAKYTRSSSVNVASILTQNKNAFDNIPQFQNTVFPLNSPGPFLGKTRLVDSDKNKSFSFDGGNMALASPSEPSPSPNYLLSPLPFDKEKKPGVKLYGGEVRVHPPSGKAQSFQIDGKEVDSYEPDSKYIEYGGKLSENRVVKSSLHSGGTVLTNKTNYDKQDLKMSQEVIRIYENTSISPSIDLASFSKSRFSFDRQVDRVNDTIIQSVTTVPKSSPTKYTNIMDFSQKAVQKLTPNIKQPIVTLRNKPLYNNLTIDTRVDAEPVIHKKNFYEPNHISPNPTSSVCNPLNLFVNGKVVRHVPGMPGPITPEEPAETPYPPSNIIAIRRPVQSMVVQPESPLVLEKSHVLFASKPMESGAVQNEKPRELAVRSPKSPKGLLKIFHSGE</sequence>
<organism evidence="2 3">
    <name type="scientific">Acanthoscelides obtectus</name>
    <name type="common">Bean weevil</name>
    <name type="synonym">Bruchus obtectus</name>
    <dbReference type="NCBI Taxonomy" id="200917"/>
    <lineage>
        <taxon>Eukaryota</taxon>
        <taxon>Metazoa</taxon>
        <taxon>Ecdysozoa</taxon>
        <taxon>Arthropoda</taxon>
        <taxon>Hexapoda</taxon>
        <taxon>Insecta</taxon>
        <taxon>Pterygota</taxon>
        <taxon>Neoptera</taxon>
        <taxon>Endopterygota</taxon>
        <taxon>Coleoptera</taxon>
        <taxon>Polyphaga</taxon>
        <taxon>Cucujiformia</taxon>
        <taxon>Chrysomeloidea</taxon>
        <taxon>Chrysomelidae</taxon>
        <taxon>Bruchinae</taxon>
        <taxon>Bruchini</taxon>
        <taxon>Acanthoscelides</taxon>
    </lineage>
</organism>
<evidence type="ECO:0000256" key="1">
    <source>
        <dbReference type="SAM" id="MobiDB-lite"/>
    </source>
</evidence>
<dbReference type="AlphaFoldDB" id="A0A9P0MB08"/>
<dbReference type="EMBL" id="CAKOFQ010008231">
    <property type="protein sequence ID" value="CAH2012896.1"/>
    <property type="molecule type" value="Genomic_DNA"/>
</dbReference>
<evidence type="ECO:0000313" key="2">
    <source>
        <dbReference type="EMBL" id="CAH2012896.1"/>
    </source>
</evidence>
<dbReference type="OrthoDB" id="10042249at2759"/>
<gene>
    <name evidence="2" type="ORF">ACAOBT_LOCUS33080</name>
</gene>
<dbReference type="Proteomes" id="UP001152888">
    <property type="component" value="Unassembled WGS sequence"/>
</dbReference>
<evidence type="ECO:0008006" key="4">
    <source>
        <dbReference type="Google" id="ProtNLM"/>
    </source>
</evidence>
<protein>
    <recommendedName>
        <fullName evidence="4">Zinc finger protein</fullName>
    </recommendedName>
</protein>